<keyword evidence="2" id="KW-0472">Membrane</keyword>
<feature type="region of interest" description="Disordered" evidence="1">
    <location>
        <begin position="139"/>
        <end position="171"/>
    </location>
</feature>
<keyword evidence="4" id="KW-1185">Reference proteome</keyword>
<name>A0ABY6N564_9ALTE</name>
<evidence type="ECO:0000313" key="4">
    <source>
        <dbReference type="Proteomes" id="UP001163739"/>
    </source>
</evidence>
<feature type="transmembrane region" description="Helical" evidence="2">
    <location>
        <begin position="6"/>
        <end position="26"/>
    </location>
</feature>
<proteinExistence type="predicted"/>
<protein>
    <submittedName>
        <fullName evidence="3">Uncharacterized protein</fullName>
    </submittedName>
</protein>
<gene>
    <name evidence="3" type="ORF">NKI27_05030</name>
</gene>
<keyword evidence="2" id="KW-1133">Transmembrane helix</keyword>
<accession>A0ABY6N564</accession>
<organism evidence="3 4">
    <name type="scientific">Alkalimarinus alittae</name>
    <dbReference type="NCBI Taxonomy" id="2961619"/>
    <lineage>
        <taxon>Bacteria</taxon>
        <taxon>Pseudomonadati</taxon>
        <taxon>Pseudomonadota</taxon>
        <taxon>Gammaproteobacteria</taxon>
        <taxon>Alteromonadales</taxon>
        <taxon>Alteromonadaceae</taxon>
        <taxon>Alkalimarinus</taxon>
    </lineage>
</organism>
<evidence type="ECO:0000313" key="3">
    <source>
        <dbReference type="EMBL" id="UZE97114.1"/>
    </source>
</evidence>
<evidence type="ECO:0000256" key="1">
    <source>
        <dbReference type="SAM" id="MobiDB-lite"/>
    </source>
</evidence>
<sequence>MNLETINTLLPFLLVIPLAINVLLMVKVTNLKKQIKSSHAKTLALLEFLRKQQSRTASIKAKQALVEKTVNSSTVAVESIHQSISDAAFNVINNLSSKEKTKTRNQKLRELHDQTSSDVYKSVKVVNKQVGVITEAFLSTRKSTRATPSDKQPTPERQVHKKRSKRLDPNS</sequence>
<dbReference type="Proteomes" id="UP001163739">
    <property type="component" value="Chromosome"/>
</dbReference>
<dbReference type="RefSeq" id="WP_265048595.1">
    <property type="nucleotide sequence ID" value="NZ_CP100390.1"/>
</dbReference>
<reference evidence="3" key="1">
    <citation type="submission" date="2022-06" db="EMBL/GenBank/DDBJ databases">
        <title>Alkalimarinus sp. nov., isolated from gut of a Alitta virens.</title>
        <authorList>
            <person name="Yang A.I."/>
            <person name="Shin N.-R."/>
        </authorList>
    </citation>
    <scope>NUCLEOTIDE SEQUENCE</scope>
    <source>
        <strain evidence="3">A2M4</strain>
    </source>
</reference>
<dbReference type="EMBL" id="CP100390">
    <property type="protein sequence ID" value="UZE97114.1"/>
    <property type="molecule type" value="Genomic_DNA"/>
</dbReference>
<evidence type="ECO:0000256" key="2">
    <source>
        <dbReference type="SAM" id="Phobius"/>
    </source>
</evidence>
<keyword evidence="2" id="KW-0812">Transmembrane</keyword>